<evidence type="ECO:0000259" key="1">
    <source>
        <dbReference type="Pfam" id="PF01243"/>
    </source>
</evidence>
<evidence type="ECO:0000313" key="3">
    <source>
        <dbReference type="Proteomes" id="UP000195437"/>
    </source>
</evidence>
<dbReference type="NCBIfam" id="NF005232">
    <property type="entry name" value="PRK06733.1"/>
    <property type="match status" value="1"/>
</dbReference>
<evidence type="ECO:0000313" key="2">
    <source>
        <dbReference type="EMBL" id="ARU62268.1"/>
    </source>
</evidence>
<dbReference type="InterPro" id="IPR011576">
    <property type="entry name" value="Pyridox_Oxase_N"/>
</dbReference>
<dbReference type="EMBL" id="CP021434">
    <property type="protein sequence ID" value="ARU62268.1"/>
    <property type="molecule type" value="Genomic_DNA"/>
</dbReference>
<feature type="domain" description="Pyridoxamine 5'-phosphate oxidase N-terminal" evidence="1">
    <location>
        <begin position="9"/>
        <end position="96"/>
    </location>
</feature>
<dbReference type="Pfam" id="PF01243">
    <property type="entry name" value="PNPOx_N"/>
    <property type="match status" value="1"/>
</dbReference>
<dbReference type="OrthoDB" id="2381603at2"/>
<dbReference type="RefSeq" id="WP_087457632.1">
    <property type="nucleotide sequence ID" value="NZ_CP021434.1"/>
</dbReference>
<protein>
    <recommendedName>
        <fullName evidence="1">Pyridoxamine 5'-phosphate oxidase N-terminal domain-containing protein</fullName>
    </recommendedName>
</protein>
<organism evidence="2 3">
    <name type="scientific">Tumebacillus avium</name>
    <dbReference type="NCBI Taxonomy" id="1903704"/>
    <lineage>
        <taxon>Bacteria</taxon>
        <taxon>Bacillati</taxon>
        <taxon>Bacillota</taxon>
        <taxon>Bacilli</taxon>
        <taxon>Bacillales</taxon>
        <taxon>Alicyclobacillaceae</taxon>
        <taxon>Tumebacillus</taxon>
    </lineage>
</organism>
<dbReference type="AlphaFoldDB" id="A0A1Y0INY0"/>
<dbReference type="KEGG" id="tum:CBW65_15555"/>
<reference evidence="3" key="1">
    <citation type="submission" date="2017-05" db="EMBL/GenBank/DDBJ databases">
        <authorList>
            <person name="Sung H."/>
        </authorList>
    </citation>
    <scope>NUCLEOTIDE SEQUENCE [LARGE SCALE GENOMIC DNA]</scope>
    <source>
        <strain evidence="3">AR23208</strain>
    </source>
</reference>
<dbReference type="Proteomes" id="UP000195437">
    <property type="component" value="Chromosome"/>
</dbReference>
<accession>A0A1Y0INY0</accession>
<sequence length="150" mass="16424">MAEQVSNQLSEELVSFLQGEQIVLLASIDAENGSPNLLCISWLLATDPTTLRLAIDGRSKLLQNIAKDDRVTVTVLGLGTATAVTGRANKYVDKLEDVALNMAGVEIKVEAVRDVMFYGGKLTQELAYEKTYDKALAEKYDAEIFAALRR</sequence>
<dbReference type="SUPFAM" id="SSF50475">
    <property type="entry name" value="FMN-binding split barrel"/>
    <property type="match status" value="1"/>
</dbReference>
<proteinExistence type="predicted"/>
<keyword evidence="3" id="KW-1185">Reference proteome</keyword>
<name>A0A1Y0INY0_9BACL</name>
<dbReference type="Gene3D" id="2.30.110.10">
    <property type="entry name" value="Electron Transport, Fmn-binding Protein, Chain A"/>
    <property type="match status" value="1"/>
</dbReference>
<gene>
    <name evidence="2" type="ORF">CBW65_15555</name>
</gene>
<dbReference type="InterPro" id="IPR012349">
    <property type="entry name" value="Split_barrel_FMN-bd"/>
</dbReference>